<sequence length="201" mass="21574">MRLTAGAIAPTLQALIAMVGNGPETLVQPHLWPEERLVWCERPTSLGAVLAQVSYAYKKANAAVELFSAPLSLFVGLGWLIGITPVLIFVLWFPLGLGLAAVIVALVAAVATGLYGWHRARGTCYAITDRRVLAVRGVESDWTLHEAWDSARVAWQVGGIGSVAFSRSGEGDLDVRFVGVRSPTEIVEVVSGAALERRRQA</sequence>
<evidence type="ECO:0000256" key="1">
    <source>
        <dbReference type="SAM" id="Phobius"/>
    </source>
</evidence>
<protein>
    <submittedName>
        <fullName evidence="2">Uncharacterized protein</fullName>
    </submittedName>
</protein>
<feature type="transmembrane region" description="Helical" evidence="1">
    <location>
        <begin position="66"/>
        <end position="93"/>
    </location>
</feature>
<proteinExistence type="predicted"/>
<name>A0A537IK84_9BACT</name>
<evidence type="ECO:0000313" key="2">
    <source>
        <dbReference type="EMBL" id="TMI71718.1"/>
    </source>
</evidence>
<keyword evidence="1" id="KW-0472">Membrane</keyword>
<accession>A0A537IK84</accession>
<comment type="caution">
    <text evidence="2">The sequence shown here is derived from an EMBL/GenBank/DDBJ whole genome shotgun (WGS) entry which is preliminary data.</text>
</comment>
<organism evidence="2 3">
    <name type="scientific">Candidatus Segetimicrobium genomatis</name>
    <dbReference type="NCBI Taxonomy" id="2569760"/>
    <lineage>
        <taxon>Bacteria</taxon>
        <taxon>Bacillati</taxon>
        <taxon>Candidatus Sysuimicrobiota</taxon>
        <taxon>Candidatus Sysuimicrobiia</taxon>
        <taxon>Candidatus Sysuimicrobiales</taxon>
        <taxon>Candidatus Segetimicrobiaceae</taxon>
        <taxon>Candidatus Segetimicrobium</taxon>
    </lineage>
</organism>
<gene>
    <name evidence="2" type="ORF">E6H05_12200</name>
</gene>
<keyword evidence="1" id="KW-0812">Transmembrane</keyword>
<feature type="transmembrane region" description="Helical" evidence="1">
    <location>
        <begin position="99"/>
        <end position="117"/>
    </location>
</feature>
<dbReference type="EMBL" id="VBAP01000104">
    <property type="protein sequence ID" value="TMI71718.1"/>
    <property type="molecule type" value="Genomic_DNA"/>
</dbReference>
<keyword evidence="1" id="KW-1133">Transmembrane helix</keyword>
<reference evidence="2 3" key="1">
    <citation type="journal article" date="2019" name="Nat. Microbiol.">
        <title>Mediterranean grassland soil C-N compound turnover is dependent on rainfall and depth, and is mediated by genomically divergent microorganisms.</title>
        <authorList>
            <person name="Diamond S."/>
            <person name="Andeer P.F."/>
            <person name="Li Z."/>
            <person name="Crits-Christoph A."/>
            <person name="Burstein D."/>
            <person name="Anantharaman K."/>
            <person name="Lane K.R."/>
            <person name="Thomas B.C."/>
            <person name="Pan C."/>
            <person name="Northen T.R."/>
            <person name="Banfield J.F."/>
        </authorList>
    </citation>
    <scope>NUCLEOTIDE SEQUENCE [LARGE SCALE GENOMIC DNA]</scope>
    <source>
        <strain evidence="2">NP_8</strain>
    </source>
</reference>
<dbReference type="Proteomes" id="UP000318834">
    <property type="component" value="Unassembled WGS sequence"/>
</dbReference>
<evidence type="ECO:0000313" key="3">
    <source>
        <dbReference type="Proteomes" id="UP000318834"/>
    </source>
</evidence>
<dbReference type="AlphaFoldDB" id="A0A537IK84"/>